<dbReference type="InterPro" id="IPR022641">
    <property type="entry name" value="CheR_N"/>
</dbReference>
<dbReference type="EC" id="2.1.1.80" evidence="2"/>
<organism evidence="8 9">
    <name type="scientific">Pannus brasiliensis CCIBt3594</name>
    <dbReference type="NCBI Taxonomy" id="1427578"/>
    <lineage>
        <taxon>Bacteria</taxon>
        <taxon>Bacillati</taxon>
        <taxon>Cyanobacteriota</taxon>
        <taxon>Cyanophyceae</taxon>
        <taxon>Oscillatoriophycideae</taxon>
        <taxon>Chroococcales</taxon>
        <taxon>Microcystaceae</taxon>
        <taxon>Pannus</taxon>
    </lineage>
</organism>
<dbReference type="Pfam" id="PF13188">
    <property type="entry name" value="PAS_8"/>
    <property type="match status" value="1"/>
</dbReference>
<evidence type="ECO:0000256" key="4">
    <source>
        <dbReference type="ARBA" id="ARBA00022679"/>
    </source>
</evidence>
<keyword evidence="4" id="KW-0808">Transferase</keyword>
<protein>
    <recommendedName>
        <fullName evidence="2">protein-glutamate O-methyltransferase</fullName>
        <ecNumber evidence="2">2.1.1.80</ecNumber>
    </recommendedName>
</protein>
<dbReference type="EMBL" id="JBAFSM010000026">
    <property type="protein sequence ID" value="MEG3438321.1"/>
    <property type="molecule type" value="Genomic_DNA"/>
</dbReference>
<comment type="caution">
    <text evidence="8">The sequence shown here is derived from an EMBL/GenBank/DDBJ whole genome shotgun (WGS) entry which is preliminary data.</text>
</comment>
<dbReference type="PROSITE" id="PS50123">
    <property type="entry name" value="CHER"/>
    <property type="match status" value="1"/>
</dbReference>
<sequence length="426" mass="49556">MNLSETTSESIEIHTSQYRSLSESAPDLEAVLAYLKRERGCDWTGYKRSTLLRRFRQRMRALQIETYSDYLQYLQQNPDEYSALLDEVLINFTGFFRDADAWDYLDGEIIPRVIAGKRPDEPIRIWSAGCATGEEIYSLSILFAEALGIEACCQRVRGYATDVDEAAISRAREGVYREREIAPIPEDMLAKYFTRSERGYVFHDRLRRAIVFDRHDLTRDAPLPRIDLLVCRNTLIYFRPEIQDSLFRGFYRSLNPSGYLFLGKSELFIDREPIFQPFALGHRVYRKGMAPEWEDRPTSIPPVTPEIDRTFPRDDFWRTAFESLPIAQLAIDRDGRLLDANPRAKRLFGLTSDDRGRPFSELAPGRLIASRMRWKTFYRLHRPSALRGIEWKTPRKTRYFDISIAPVFNASKQSIGVTVAFLDRAR</sequence>
<dbReference type="InterPro" id="IPR029063">
    <property type="entry name" value="SAM-dependent_MTases_sf"/>
</dbReference>
<proteinExistence type="predicted"/>
<dbReference type="PANTHER" id="PTHR24422:SF10">
    <property type="entry name" value="CHEMOTAXIS PROTEIN METHYLTRANSFERASE 2"/>
    <property type="match status" value="1"/>
</dbReference>
<dbReference type="PANTHER" id="PTHR24422">
    <property type="entry name" value="CHEMOTAXIS PROTEIN METHYLTRANSFERASE"/>
    <property type="match status" value="1"/>
</dbReference>
<dbReference type="SMART" id="SM00138">
    <property type="entry name" value="MeTrc"/>
    <property type="match status" value="1"/>
</dbReference>
<evidence type="ECO:0000256" key="3">
    <source>
        <dbReference type="ARBA" id="ARBA00022603"/>
    </source>
</evidence>
<dbReference type="AlphaFoldDB" id="A0AAW9QXU2"/>
<dbReference type="InterPro" id="IPR050903">
    <property type="entry name" value="Bact_Chemotaxis_MeTrfase"/>
</dbReference>
<accession>A0AAW9QXU2</accession>
<name>A0AAW9QXU2_9CHRO</name>
<evidence type="ECO:0000256" key="1">
    <source>
        <dbReference type="ARBA" id="ARBA00001541"/>
    </source>
</evidence>
<dbReference type="Gene3D" id="1.10.155.10">
    <property type="entry name" value="Chemotaxis receptor methyltransferase CheR, N-terminal domain"/>
    <property type="match status" value="1"/>
</dbReference>
<dbReference type="InterPro" id="IPR036804">
    <property type="entry name" value="CheR_N_sf"/>
</dbReference>
<evidence type="ECO:0000313" key="9">
    <source>
        <dbReference type="Proteomes" id="UP001328733"/>
    </source>
</evidence>
<dbReference type="InterPro" id="IPR022642">
    <property type="entry name" value="CheR_C"/>
</dbReference>
<comment type="catalytic activity">
    <reaction evidence="1">
        <text>L-glutamyl-[protein] + S-adenosyl-L-methionine = [protein]-L-glutamate 5-O-methyl ester + S-adenosyl-L-homocysteine</text>
        <dbReference type="Rhea" id="RHEA:24452"/>
        <dbReference type="Rhea" id="RHEA-COMP:10208"/>
        <dbReference type="Rhea" id="RHEA-COMP:10311"/>
        <dbReference type="ChEBI" id="CHEBI:29973"/>
        <dbReference type="ChEBI" id="CHEBI:57856"/>
        <dbReference type="ChEBI" id="CHEBI:59789"/>
        <dbReference type="ChEBI" id="CHEBI:82795"/>
        <dbReference type="EC" id="2.1.1.80"/>
    </reaction>
</comment>
<dbReference type="Proteomes" id="UP001328733">
    <property type="component" value="Unassembled WGS sequence"/>
</dbReference>
<evidence type="ECO:0000259" key="7">
    <source>
        <dbReference type="PROSITE" id="PS50123"/>
    </source>
</evidence>
<dbReference type="Pfam" id="PF01739">
    <property type="entry name" value="CheR"/>
    <property type="match status" value="1"/>
</dbReference>
<dbReference type="Gene3D" id="3.40.50.150">
    <property type="entry name" value="Vaccinia Virus protein VP39"/>
    <property type="match status" value="1"/>
</dbReference>
<evidence type="ECO:0000313" key="8">
    <source>
        <dbReference type="EMBL" id="MEG3438321.1"/>
    </source>
</evidence>
<evidence type="ECO:0000259" key="6">
    <source>
        <dbReference type="PROSITE" id="PS50112"/>
    </source>
</evidence>
<dbReference type="Gene3D" id="3.30.450.20">
    <property type="entry name" value="PAS domain"/>
    <property type="match status" value="1"/>
</dbReference>
<dbReference type="InterPro" id="IPR000014">
    <property type="entry name" value="PAS"/>
</dbReference>
<dbReference type="SUPFAM" id="SSF53335">
    <property type="entry name" value="S-adenosyl-L-methionine-dependent methyltransferases"/>
    <property type="match status" value="1"/>
</dbReference>
<dbReference type="Pfam" id="PF03705">
    <property type="entry name" value="CheR_N"/>
    <property type="match status" value="1"/>
</dbReference>
<keyword evidence="5" id="KW-0949">S-adenosyl-L-methionine</keyword>
<dbReference type="SMART" id="SM00091">
    <property type="entry name" value="PAS"/>
    <property type="match status" value="1"/>
</dbReference>
<dbReference type="GO" id="GO:0008983">
    <property type="term" value="F:protein-glutamate O-methyltransferase activity"/>
    <property type="evidence" value="ECO:0007669"/>
    <property type="project" value="UniProtKB-EC"/>
</dbReference>
<dbReference type="InterPro" id="IPR000780">
    <property type="entry name" value="CheR_MeTrfase"/>
</dbReference>
<dbReference type="CDD" id="cd00130">
    <property type="entry name" value="PAS"/>
    <property type="match status" value="1"/>
</dbReference>
<dbReference type="PROSITE" id="PS50112">
    <property type="entry name" value="PAS"/>
    <property type="match status" value="1"/>
</dbReference>
<feature type="domain" description="CheR-type methyltransferase" evidence="7">
    <location>
        <begin position="16"/>
        <end position="266"/>
    </location>
</feature>
<feature type="domain" description="PAS" evidence="6">
    <location>
        <begin position="313"/>
        <end position="354"/>
    </location>
</feature>
<reference evidence="8 9" key="1">
    <citation type="submission" date="2024-01" db="EMBL/GenBank/DDBJ databases">
        <title>Genomic insights into the taxonomy and metabolism of the cyanobacterium Pannus brasiliensis CCIBt3594.</title>
        <authorList>
            <person name="Machado M."/>
            <person name="Botero N.B."/>
            <person name="Andreote A.P.D."/>
            <person name="Feitosa A.M.T."/>
            <person name="Popin R."/>
            <person name="Sivonen K."/>
            <person name="Fiore M.F."/>
        </authorList>
    </citation>
    <scope>NUCLEOTIDE SEQUENCE [LARGE SCALE GENOMIC DNA]</scope>
    <source>
        <strain evidence="8 9">CCIBt3594</strain>
    </source>
</reference>
<evidence type="ECO:0000256" key="2">
    <source>
        <dbReference type="ARBA" id="ARBA00012534"/>
    </source>
</evidence>
<dbReference type="PRINTS" id="PR00996">
    <property type="entry name" value="CHERMTFRASE"/>
</dbReference>
<dbReference type="RefSeq" id="WP_332865802.1">
    <property type="nucleotide sequence ID" value="NZ_JBAFSM010000026.1"/>
</dbReference>
<evidence type="ECO:0000256" key="5">
    <source>
        <dbReference type="ARBA" id="ARBA00022691"/>
    </source>
</evidence>
<keyword evidence="3 8" id="KW-0489">Methyltransferase</keyword>
<dbReference type="CDD" id="cd02440">
    <property type="entry name" value="AdoMet_MTases"/>
    <property type="match status" value="1"/>
</dbReference>
<dbReference type="GO" id="GO:0032259">
    <property type="term" value="P:methylation"/>
    <property type="evidence" value="ECO:0007669"/>
    <property type="project" value="UniProtKB-KW"/>
</dbReference>
<dbReference type="NCBIfam" id="TIGR00229">
    <property type="entry name" value="sensory_box"/>
    <property type="match status" value="1"/>
</dbReference>
<gene>
    <name evidence="8" type="ORF">V0288_14420</name>
</gene>
<dbReference type="InterPro" id="IPR035965">
    <property type="entry name" value="PAS-like_dom_sf"/>
</dbReference>
<dbReference type="SUPFAM" id="SSF47757">
    <property type="entry name" value="Chemotaxis receptor methyltransferase CheR, N-terminal domain"/>
    <property type="match status" value="1"/>
</dbReference>
<dbReference type="SUPFAM" id="SSF55785">
    <property type="entry name" value="PYP-like sensor domain (PAS domain)"/>
    <property type="match status" value="1"/>
</dbReference>
<keyword evidence="9" id="KW-1185">Reference proteome</keyword>